<name>A0A916U8J2_9BURK</name>
<keyword evidence="4" id="KW-1185">Reference proteome</keyword>
<keyword evidence="1" id="KW-0812">Transmembrane</keyword>
<dbReference type="Proteomes" id="UP000637423">
    <property type="component" value="Unassembled WGS sequence"/>
</dbReference>
<dbReference type="RefSeq" id="WP_188564660.1">
    <property type="nucleotide sequence ID" value="NZ_BMED01000001.1"/>
</dbReference>
<proteinExistence type="predicted"/>
<dbReference type="GO" id="GO:0004175">
    <property type="term" value="F:endopeptidase activity"/>
    <property type="evidence" value="ECO:0007669"/>
    <property type="project" value="UniProtKB-ARBA"/>
</dbReference>
<keyword evidence="1" id="KW-0472">Membrane</keyword>
<evidence type="ECO:0000313" key="3">
    <source>
        <dbReference type="EMBL" id="GGC63416.1"/>
    </source>
</evidence>
<sequence length="174" mass="18803">MELVISQGAQQHRWTRYLMIGLAVGVLDLVITSGLYPLLMLLPANLLGESAAAGILTKSEAPFSTSILFINLVVLMPLFETTLAQSLPIELARKLGASKNICIFLSAFIFGLGHFLNGGLGHGLLTFCAGLILAYFYLKVREDGPGASYWVTAIAHATNNLVMCILFTWFPSLA</sequence>
<reference evidence="3" key="2">
    <citation type="submission" date="2020-09" db="EMBL/GenBank/DDBJ databases">
        <authorList>
            <person name="Sun Q."/>
            <person name="Zhou Y."/>
        </authorList>
    </citation>
    <scope>NUCLEOTIDE SEQUENCE</scope>
    <source>
        <strain evidence="3">CGMCC 1.10998</strain>
    </source>
</reference>
<evidence type="ECO:0000256" key="1">
    <source>
        <dbReference type="SAM" id="Phobius"/>
    </source>
</evidence>
<dbReference type="Pfam" id="PF02517">
    <property type="entry name" value="Rce1-like"/>
    <property type="match status" value="1"/>
</dbReference>
<organism evidence="3 4">
    <name type="scientific">Undibacterium terreum</name>
    <dbReference type="NCBI Taxonomy" id="1224302"/>
    <lineage>
        <taxon>Bacteria</taxon>
        <taxon>Pseudomonadati</taxon>
        <taxon>Pseudomonadota</taxon>
        <taxon>Betaproteobacteria</taxon>
        <taxon>Burkholderiales</taxon>
        <taxon>Oxalobacteraceae</taxon>
        <taxon>Undibacterium</taxon>
    </lineage>
</organism>
<evidence type="ECO:0000313" key="4">
    <source>
        <dbReference type="Proteomes" id="UP000637423"/>
    </source>
</evidence>
<accession>A0A916U8J2</accession>
<feature type="transmembrane region" description="Helical" evidence="1">
    <location>
        <begin position="150"/>
        <end position="170"/>
    </location>
</feature>
<dbReference type="InterPro" id="IPR003675">
    <property type="entry name" value="Rce1/LyrA-like_dom"/>
</dbReference>
<dbReference type="GO" id="GO:0080120">
    <property type="term" value="P:CAAX-box protein maturation"/>
    <property type="evidence" value="ECO:0007669"/>
    <property type="project" value="UniProtKB-ARBA"/>
</dbReference>
<gene>
    <name evidence="3" type="ORF">GCM10011396_07960</name>
</gene>
<reference evidence="3" key="1">
    <citation type="journal article" date="2014" name="Int. J. Syst. Evol. Microbiol.">
        <title>Complete genome sequence of Corynebacterium casei LMG S-19264T (=DSM 44701T), isolated from a smear-ripened cheese.</title>
        <authorList>
            <consortium name="US DOE Joint Genome Institute (JGI-PGF)"/>
            <person name="Walter F."/>
            <person name="Albersmeier A."/>
            <person name="Kalinowski J."/>
            <person name="Ruckert C."/>
        </authorList>
    </citation>
    <scope>NUCLEOTIDE SEQUENCE</scope>
    <source>
        <strain evidence="3">CGMCC 1.10998</strain>
    </source>
</reference>
<evidence type="ECO:0000259" key="2">
    <source>
        <dbReference type="Pfam" id="PF02517"/>
    </source>
</evidence>
<feature type="transmembrane region" description="Helical" evidence="1">
    <location>
        <begin position="17"/>
        <end position="41"/>
    </location>
</feature>
<dbReference type="AlphaFoldDB" id="A0A916U8J2"/>
<feature type="transmembrane region" description="Helical" evidence="1">
    <location>
        <begin position="122"/>
        <end position="138"/>
    </location>
</feature>
<comment type="caution">
    <text evidence="3">The sequence shown here is derived from an EMBL/GenBank/DDBJ whole genome shotgun (WGS) entry which is preliminary data.</text>
</comment>
<feature type="transmembrane region" description="Helical" evidence="1">
    <location>
        <begin position="100"/>
        <end position="116"/>
    </location>
</feature>
<keyword evidence="1" id="KW-1133">Transmembrane helix</keyword>
<dbReference type="EMBL" id="BMED01000001">
    <property type="protein sequence ID" value="GGC63416.1"/>
    <property type="molecule type" value="Genomic_DNA"/>
</dbReference>
<feature type="transmembrane region" description="Helical" evidence="1">
    <location>
        <begin position="61"/>
        <end position="79"/>
    </location>
</feature>
<feature type="domain" description="CAAX prenyl protease 2/Lysostaphin resistance protein A-like" evidence="2">
    <location>
        <begin position="65"/>
        <end position="162"/>
    </location>
</feature>
<protein>
    <recommendedName>
        <fullName evidence="2">CAAX prenyl protease 2/Lysostaphin resistance protein A-like domain-containing protein</fullName>
    </recommendedName>
</protein>